<dbReference type="PANTHER" id="PTHR47654:SF1">
    <property type="entry name" value="ZN(II)2CYS6 TRANSCRIPTION FACTOR (EUROFUNG)"/>
    <property type="match status" value="1"/>
</dbReference>
<keyword evidence="4" id="KW-0804">Transcription</keyword>
<dbReference type="PANTHER" id="PTHR47654">
    <property type="entry name" value="ZN(II)2CYS6 TRANSCRIPTION FACTOR (EUROFUNG)-RELATED"/>
    <property type="match status" value="1"/>
</dbReference>
<proteinExistence type="predicted"/>
<dbReference type="PROSITE" id="PS50048">
    <property type="entry name" value="ZN2_CY6_FUNGAL_2"/>
    <property type="match status" value="1"/>
</dbReference>
<organism evidence="8 9">
    <name type="scientific">Penicillium brevicompactum</name>
    <dbReference type="NCBI Taxonomy" id="5074"/>
    <lineage>
        <taxon>Eukaryota</taxon>
        <taxon>Fungi</taxon>
        <taxon>Dikarya</taxon>
        <taxon>Ascomycota</taxon>
        <taxon>Pezizomycotina</taxon>
        <taxon>Eurotiomycetes</taxon>
        <taxon>Eurotiomycetidae</taxon>
        <taxon>Eurotiales</taxon>
        <taxon>Aspergillaceae</taxon>
        <taxon>Penicillium</taxon>
    </lineage>
</organism>
<dbReference type="InterPro" id="IPR053230">
    <property type="entry name" value="Trans_reg_galc"/>
</dbReference>
<sequence>MNSEHPSNHPENESTLSNYDLNILFSSQPSAFDFSADSLTGPDEVATCDRPNTKVQIPRIAHPGNLATSGRVSRACENCREQKTKCSGHRPTCDRCKDAGVGCLYGDRKGEKMAKQLSDLTTQVEAYKTLLQDLYPRLDKLSARHVDQTLQKLSYPEDTAFTYGAIDYTEEDFNGGEELQAMGFVGEHSEIAWLYRLKRDLDQYTTTPTSNRSDRLSISSVNYFQDGFGISMLDDVDLSISPPQHVATQLVDNYFHTVHPAFPIIGMTTFIGQYNSFYANPNVRPGKRWLAVLNLIFAITARHSLLMGLPPHPEADSYLVYFTRAWRLGIDNVALLSHPNLQQVQVEGLAAFYLLSVGQINRSWRIFGIAIQSAVAMGLNLRSENDVIGHLSKETRYRVWWALFMLDTVLCVMTGRPPSTGETFCSTPLPLPYAEENFSNERIMQLISDQEARNVFISSLLSTEPAIAARETFASRLRSAQSERKAKKAEQNAQALTPNVSLYFLCAVDLAFLTRQAISTLNNNADRWLSRLPTEFYFKELDATQPFARERASLAFRFYTTKLIISQPCLRRLSDLSGKTSCGAVCDTMAAMCVQVAGQVLDLLPDEVDTVWLYKVTPWWCILHHIMQSSTILLIALFTRVHPIIADATIIVKKVKKATRWLNEMSAEDPSSHRAWLIYMDLLSRHASTLGLDVDLQSVNRTLREIKLRKMFPQANPPAASLSTTTASHAQQQNADAGPRSFRLEV</sequence>
<name>A0A9W9QLP8_PENBR</name>
<dbReference type="PROSITE" id="PS00463">
    <property type="entry name" value="ZN2_CY6_FUNGAL_1"/>
    <property type="match status" value="1"/>
</dbReference>
<dbReference type="SMART" id="SM00066">
    <property type="entry name" value="GAL4"/>
    <property type="match status" value="1"/>
</dbReference>
<evidence type="ECO:0000259" key="7">
    <source>
        <dbReference type="PROSITE" id="PS50048"/>
    </source>
</evidence>
<dbReference type="SMART" id="SM00906">
    <property type="entry name" value="Fungal_trans"/>
    <property type="match status" value="1"/>
</dbReference>
<dbReference type="GO" id="GO:0003677">
    <property type="term" value="F:DNA binding"/>
    <property type="evidence" value="ECO:0007669"/>
    <property type="project" value="UniProtKB-KW"/>
</dbReference>
<dbReference type="InterPro" id="IPR001138">
    <property type="entry name" value="Zn2Cys6_DnaBD"/>
</dbReference>
<feature type="region of interest" description="Disordered" evidence="6">
    <location>
        <begin position="716"/>
        <end position="746"/>
    </location>
</feature>
<keyword evidence="9" id="KW-1185">Reference proteome</keyword>
<evidence type="ECO:0000256" key="5">
    <source>
        <dbReference type="ARBA" id="ARBA00023242"/>
    </source>
</evidence>
<dbReference type="Pfam" id="PF04082">
    <property type="entry name" value="Fungal_trans"/>
    <property type="match status" value="1"/>
</dbReference>
<dbReference type="CDD" id="cd00067">
    <property type="entry name" value="GAL4"/>
    <property type="match status" value="1"/>
</dbReference>
<evidence type="ECO:0000256" key="6">
    <source>
        <dbReference type="SAM" id="MobiDB-lite"/>
    </source>
</evidence>
<keyword evidence="5" id="KW-0539">Nucleus</keyword>
<keyword evidence="2" id="KW-0805">Transcription regulation</keyword>
<dbReference type="Proteomes" id="UP001148299">
    <property type="component" value="Unassembled WGS sequence"/>
</dbReference>
<evidence type="ECO:0000313" key="8">
    <source>
        <dbReference type="EMBL" id="KAJ5340322.1"/>
    </source>
</evidence>
<dbReference type="InterPro" id="IPR036864">
    <property type="entry name" value="Zn2-C6_fun-type_DNA-bd_sf"/>
</dbReference>
<reference evidence="8" key="1">
    <citation type="submission" date="2022-12" db="EMBL/GenBank/DDBJ databases">
        <authorList>
            <person name="Petersen C."/>
        </authorList>
    </citation>
    <scope>NUCLEOTIDE SEQUENCE</scope>
    <source>
        <strain evidence="8">IBT 35675</strain>
    </source>
</reference>
<dbReference type="Pfam" id="PF00172">
    <property type="entry name" value="Zn_clus"/>
    <property type="match status" value="1"/>
</dbReference>
<dbReference type="InterPro" id="IPR007219">
    <property type="entry name" value="XnlR_reg_dom"/>
</dbReference>
<evidence type="ECO:0000256" key="2">
    <source>
        <dbReference type="ARBA" id="ARBA00023015"/>
    </source>
</evidence>
<dbReference type="GO" id="GO:0000981">
    <property type="term" value="F:DNA-binding transcription factor activity, RNA polymerase II-specific"/>
    <property type="evidence" value="ECO:0007669"/>
    <property type="project" value="InterPro"/>
</dbReference>
<keyword evidence="3" id="KW-0238">DNA-binding</keyword>
<feature type="compositionally biased region" description="Low complexity" evidence="6">
    <location>
        <begin position="717"/>
        <end position="735"/>
    </location>
</feature>
<evidence type="ECO:0000313" key="9">
    <source>
        <dbReference type="Proteomes" id="UP001148299"/>
    </source>
</evidence>
<keyword evidence="1" id="KW-0479">Metal-binding</keyword>
<feature type="domain" description="Zn(2)-C6 fungal-type" evidence="7">
    <location>
        <begin position="75"/>
        <end position="105"/>
    </location>
</feature>
<comment type="caution">
    <text evidence="8">The sequence shown here is derived from an EMBL/GenBank/DDBJ whole genome shotgun (WGS) entry which is preliminary data.</text>
</comment>
<accession>A0A9W9QLP8</accession>
<evidence type="ECO:0000256" key="4">
    <source>
        <dbReference type="ARBA" id="ARBA00023163"/>
    </source>
</evidence>
<dbReference type="GO" id="GO:0006351">
    <property type="term" value="P:DNA-templated transcription"/>
    <property type="evidence" value="ECO:0007669"/>
    <property type="project" value="InterPro"/>
</dbReference>
<protein>
    <recommendedName>
        <fullName evidence="7">Zn(2)-C6 fungal-type domain-containing protein</fullName>
    </recommendedName>
</protein>
<reference evidence="8" key="2">
    <citation type="journal article" date="2023" name="IMA Fungus">
        <title>Comparative genomic study of the Penicillium genus elucidates a diverse pangenome and 15 lateral gene transfer events.</title>
        <authorList>
            <person name="Petersen C."/>
            <person name="Sorensen T."/>
            <person name="Nielsen M.R."/>
            <person name="Sondergaard T.E."/>
            <person name="Sorensen J.L."/>
            <person name="Fitzpatrick D.A."/>
            <person name="Frisvad J.C."/>
            <person name="Nielsen K.L."/>
        </authorList>
    </citation>
    <scope>NUCLEOTIDE SEQUENCE</scope>
    <source>
        <strain evidence="8">IBT 35675</strain>
    </source>
</reference>
<dbReference type="SUPFAM" id="SSF57701">
    <property type="entry name" value="Zn2/Cys6 DNA-binding domain"/>
    <property type="match status" value="1"/>
</dbReference>
<gene>
    <name evidence="8" type="ORF">N7541_009446</name>
</gene>
<dbReference type="GO" id="GO:0008270">
    <property type="term" value="F:zinc ion binding"/>
    <property type="evidence" value="ECO:0007669"/>
    <property type="project" value="InterPro"/>
</dbReference>
<evidence type="ECO:0000256" key="3">
    <source>
        <dbReference type="ARBA" id="ARBA00023125"/>
    </source>
</evidence>
<dbReference type="Gene3D" id="4.10.240.10">
    <property type="entry name" value="Zn(2)-C6 fungal-type DNA-binding domain"/>
    <property type="match status" value="1"/>
</dbReference>
<dbReference type="CDD" id="cd12148">
    <property type="entry name" value="fungal_TF_MHR"/>
    <property type="match status" value="1"/>
</dbReference>
<dbReference type="EMBL" id="JAPZBR010000008">
    <property type="protein sequence ID" value="KAJ5340322.1"/>
    <property type="molecule type" value="Genomic_DNA"/>
</dbReference>
<dbReference type="AlphaFoldDB" id="A0A9W9QLP8"/>
<evidence type="ECO:0000256" key="1">
    <source>
        <dbReference type="ARBA" id="ARBA00022723"/>
    </source>
</evidence>